<feature type="non-terminal residue" evidence="2">
    <location>
        <position position="1"/>
    </location>
</feature>
<proteinExistence type="predicted"/>
<dbReference type="AlphaFoldDB" id="A0A1B7P097"/>
<name>A0A1B7P097_9EURO</name>
<protein>
    <submittedName>
        <fullName evidence="2">Uncharacterized protein</fullName>
    </submittedName>
</protein>
<dbReference type="Proteomes" id="UP000091918">
    <property type="component" value="Unassembled WGS sequence"/>
</dbReference>
<organism evidence="2 3">
    <name type="scientific">Emergomyces africanus</name>
    <dbReference type="NCBI Taxonomy" id="1955775"/>
    <lineage>
        <taxon>Eukaryota</taxon>
        <taxon>Fungi</taxon>
        <taxon>Dikarya</taxon>
        <taxon>Ascomycota</taxon>
        <taxon>Pezizomycotina</taxon>
        <taxon>Eurotiomycetes</taxon>
        <taxon>Eurotiomycetidae</taxon>
        <taxon>Onygenales</taxon>
        <taxon>Ajellomycetaceae</taxon>
        <taxon>Emergomyces</taxon>
    </lineage>
</organism>
<comment type="caution">
    <text evidence="2">The sequence shown here is derived from an EMBL/GenBank/DDBJ whole genome shotgun (WGS) entry which is preliminary data.</text>
</comment>
<reference evidence="2 3" key="1">
    <citation type="submission" date="2015-07" db="EMBL/GenBank/DDBJ databases">
        <title>Emmonsia species relationships and genome sequence.</title>
        <authorList>
            <person name="Cuomo C.A."/>
            <person name="Schwartz I.S."/>
            <person name="Kenyon C."/>
            <person name="de Hoog G.S."/>
            <person name="Govender N.P."/>
            <person name="Botha A."/>
            <person name="Moreno L."/>
            <person name="de Vries M."/>
            <person name="Munoz J.F."/>
            <person name="Stielow J.B."/>
        </authorList>
    </citation>
    <scope>NUCLEOTIDE SEQUENCE [LARGE SCALE GENOMIC DNA]</scope>
    <source>
        <strain evidence="2 3">CBS 136260</strain>
    </source>
</reference>
<evidence type="ECO:0000256" key="1">
    <source>
        <dbReference type="SAM" id="MobiDB-lite"/>
    </source>
</evidence>
<sequence>EFTPNRTTPGEDEVCSRQRDRWHLEHLTISKVAAEVFVESEEVRGASPPPELLEDDAPWIGAEVELMVRTGEYSPEKKEARRIKSDKSERLREERK</sequence>
<evidence type="ECO:0000313" key="2">
    <source>
        <dbReference type="EMBL" id="OAX82439.1"/>
    </source>
</evidence>
<accession>A0A1B7P097</accession>
<feature type="compositionally biased region" description="Basic and acidic residues" evidence="1">
    <location>
        <begin position="74"/>
        <end position="96"/>
    </location>
</feature>
<dbReference type="EMBL" id="LGUA01000306">
    <property type="protein sequence ID" value="OAX82439.1"/>
    <property type="molecule type" value="Genomic_DNA"/>
</dbReference>
<keyword evidence="3" id="KW-1185">Reference proteome</keyword>
<evidence type="ECO:0000313" key="3">
    <source>
        <dbReference type="Proteomes" id="UP000091918"/>
    </source>
</evidence>
<feature type="region of interest" description="Disordered" evidence="1">
    <location>
        <begin position="71"/>
        <end position="96"/>
    </location>
</feature>
<gene>
    <name evidence="2" type="ORF">ACJ72_03219</name>
</gene>